<dbReference type="PANTHER" id="PTHR46145">
    <property type="entry name" value="HEPARANASE"/>
    <property type="match status" value="1"/>
</dbReference>
<feature type="chain" id="PRO_5027909425" evidence="2">
    <location>
        <begin position="26"/>
        <end position="517"/>
    </location>
</feature>
<protein>
    <submittedName>
        <fullName evidence="4">Heparanase-like</fullName>
    </submittedName>
</protein>
<dbReference type="FunFam" id="3.20.20.80:FF:000024">
    <property type="entry name" value="Heparanase 2"/>
    <property type="match status" value="1"/>
</dbReference>
<dbReference type="KEGG" id="tpal:117653255"/>
<comment type="similarity">
    <text evidence="1">Belongs to the glycosyl hydrolase 79 family.</text>
</comment>
<sequence length="517" mass="57963">MDFGGLVRKFALFAVLCCVRNWVCGEIVIDTHERLCEVSKNFLSVAVDTNFIFKHDLTKFLGSATFMNILSGLRPAYLRIGGTAADTVIFDETFTDDIPPNSDGDDLSLMANLSWNVEEDSCISRSWPDLYLSGDRWLAINAIASKAKLNLLFDLNVLLRKTSGEWNSTNAQKLIEFSQENNLLLDWQLGNEPNSFCHVFGKQVPPRQLAKDFKTLSRILSKFPHYHKSKLVGPDITAPRGPKKRQAATLRYLDRFMAKAGNTISAASWHQYYFSGRNATVEEFIKPSMLDVLKREILDVKAVVINNTDAFFPVWLTETASAFGGGSPHLSNRFVSGFMWLDKLGMAASQNVSVVIRQSFIGGNYGLIHTKSFDPTPNYWIAYLYKKIVGKTVLKVKTTSGSLIRLYAHCYKKHKKADSRKNSIVIFGMNLGHSNFKDVISKQGSLKKFHIEKYILTGANDQLTSRDICLNGEVIKMSPAAQLPALRPRRETTNTIELPPHSMAFYVIRGFPASACS</sequence>
<dbReference type="InterPro" id="IPR005199">
    <property type="entry name" value="Glyco_hydro_79"/>
</dbReference>
<dbReference type="AlphaFoldDB" id="A0A6P9AGJ3"/>
<dbReference type="Gene3D" id="3.20.20.80">
    <property type="entry name" value="Glycosidases"/>
    <property type="match status" value="1"/>
</dbReference>
<dbReference type="OrthoDB" id="726732at2759"/>
<name>A0A6P9AGJ3_THRPL</name>
<dbReference type="SUPFAM" id="SSF51445">
    <property type="entry name" value="(Trans)glycosidases"/>
    <property type="match status" value="1"/>
</dbReference>
<dbReference type="InterPro" id="IPR017853">
    <property type="entry name" value="GH"/>
</dbReference>
<evidence type="ECO:0000256" key="2">
    <source>
        <dbReference type="SAM" id="SignalP"/>
    </source>
</evidence>
<keyword evidence="3" id="KW-1185">Reference proteome</keyword>
<evidence type="ECO:0000313" key="3">
    <source>
        <dbReference type="Proteomes" id="UP000515158"/>
    </source>
</evidence>
<feature type="signal peptide" evidence="2">
    <location>
        <begin position="1"/>
        <end position="25"/>
    </location>
</feature>
<organism evidence="4">
    <name type="scientific">Thrips palmi</name>
    <name type="common">Melon thrips</name>
    <dbReference type="NCBI Taxonomy" id="161013"/>
    <lineage>
        <taxon>Eukaryota</taxon>
        <taxon>Metazoa</taxon>
        <taxon>Ecdysozoa</taxon>
        <taxon>Arthropoda</taxon>
        <taxon>Hexapoda</taxon>
        <taxon>Insecta</taxon>
        <taxon>Pterygota</taxon>
        <taxon>Neoptera</taxon>
        <taxon>Paraneoptera</taxon>
        <taxon>Thysanoptera</taxon>
        <taxon>Terebrantia</taxon>
        <taxon>Thripoidea</taxon>
        <taxon>Thripidae</taxon>
        <taxon>Thrips</taxon>
    </lineage>
</organism>
<dbReference type="Proteomes" id="UP000515158">
    <property type="component" value="Unplaced"/>
</dbReference>
<dbReference type="GO" id="GO:0016798">
    <property type="term" value="F:hydrolase activity, acting on glycosyl bonds"/>
    <property type="evidence" value="ECO:0007669"/>
    <property type="project" value="InterPro"/>
</dbReference>
<dbReference type="RefSeq" id="XP_034254706.1">
    <property type="nucleotide sequence ID" value="XM_034398815.1"/>
</dbReference>
<dbReference type="PANTHER" id="PTHR46145:SF4">
    <property type="entry name" value="HEPARANASE"/>
    <property type="match status" value="1"/>
</dbReference>
<evidence type="ECO:0000313" key="4">
    <source>
        <dbReference type="RefSeq" id="XP_034254706.1"/>
    </source>
</evidence>
<dbReference type="GO" id="GO:0031012">
    <property type="term" value="C:extracellular matrix"/>
    <property type="evidence" value="ECO:0007669"/>
    <property type="project" value="TreeGrafter"/>
</dbReference>
<dbReference type="Pfam" id="PF03662">
    <property type="entry name" value="Glyco_hydro_79n"/>
    <property type="match status" value="1"/>
</dbReference>
<dbReference type="GO" id="GO:0005615">
    <property type="term" value="C:extracellular space"/>
    <property type="evidence" value="ECO:0007669"/>
    <property type="project" value="TreeGrafter"/>
</dbReference>
<gene>
    <name evidence="4" type="primary">LOC117653255</name>
</gene>
<dbReference type="InParanoid" id="A0A6P9AGJ3"/>
<reference evidence="4" key="1">
    <citation type="submission" date="2025-08" db="UniProtKB">
        <authorList>
            <consortium name="RefSeq"/>
        </authorList>
    </citation>
    <scope>IDENTIFICATION</scope>
    <source>
        <tissue evidence="4">Total insect</tissue>
    </source>
</reference>
<dbReference type="GO" id="GO:0016020">
    <property type="term" value="C:membrane"/>
    <property type="evidence" value="ECO:0007669"/>
    <property type="project" value="InterPro"/>
</dbReference>
<evidence type="ECO:0000256" key="1">
    <source>
        <dbReference type="ARBA" id="ARBA00009800"/>
    </source>
</evidence>
<dbReference type="GeneID" id="117653255"/>
<accession>A0A6P9AGJ3</accession>
<proteinExistence type="inferred from homology"/>
<keyword evidence="2" id="KW-0732">Signal</keyword>